<evidence type="ECO:0000313" key="2">
    <source>
        <dbReference type="Proteomes" id="UP000054284"/>
    </source>
</evidence>
<dbReference type="AlphaFoldDB" id="W7KUU5"/>
<dbReference type="EMBL" id="ASRH01000034">
    <property type="protein sequence ID" value="EWG06377.1"/>
    <property type="molecule type" value="Genomic_DNA"/>
</dbReference>
<dbReference type="Proteomes" id="UP000054284">
    <property type="component" value="Unassembled WGS sequence"/>
</dbReference>
<dbReference type="Gene3D" id="3.40.50.2000">
    <property type="entry name" value="Glycogen Phosphorylase B"/>
    <property type="match status" value="2"/>
</dbReference>
<keyword evidence="2" id="KW-1185">Reference proteome</keyword>
<comment type="caution">
    <text evidence="1">The sequence shown here is derived from an EMBL/GenBank/DDBJ whole genome shotgun (WGS) entry which is preliminary data.</text>
</comment>
<evidence type="ECO:0008006" key="3">
    <source>
        <dbReference type="Google" id="ProtNLM"/>
    </source>
</evidence>
<dbReference type="SUPFAM" id="SSF53756">
    <property type="entry name" value="UDP-Glycosyltransferase/glycogen phosphorylase"/>
    <property type="match status" value="1"/>
</dbReference>
<organism evidence="1 2">
    <name type="scientific">Candidatus Aramenus sulfurataquae</name>
    <dbReference type="NCBI Taxonomy" id="1326980"/>
    <lineage>
        <taxon>Archaea</taxon>
        <taxon>Thermoproteota</taxon>
        <taxon>Thermoprotei</taxon>
        <taxon>Sulfolobales</taxon>
        <taxon>Sulfolobaceae</taxon>
        <taxon>Candidatus Aramenus</taxon>
    </lineage>
</organism>
<sequence length="293" mass="33972">MIKIVSTNLPRIPTPPLFYGGAELEAALIANALIEEGFSVCLDANPRSLKTWDYYFTTSIKLCNGKADLTISTINCDADIHAFQARPFFCPTYKVFISEPQKEYYNALYGLDNDYQVIPNAIPEWLYTPRERWDDGDYYLFMNRCDENKGCEKFVDWCIKNNYKCKMITQNWFIDDPTYAQRALDKARNHGIEVLINVDPLDKIEIIKGAKAVVGFLSNKYLEAYGLWVHEANWLRVPVIATPRPAVPWTMMRGVLIDGGKITEVNKDETTWRRERSYASFKERWVKLVEQNF</sequence>
<reference evidence="1 2" key="1">
    <citation type="journal article" date="2014" name="Genome Announc.">
        <title>Draft Genome Sequence of the Sulfolobales Archaeon AZ1, Obtained through Metagenomic Analysis of a Mexican Hot Spring.</title>
        <authorList>
            <person name="Servin-Garciduenas L.E."/>
            <person name="Martinez-Romero E."/>
        </authorList>
    </citation>
    <scope>NUCLEOTIDE SEQUENCE [LARGE SCALE GENOMIC DNA]</scope>
    <source>
        <strain evidence="1">AZ1-illumnia</strain>
    </source>
</reference>
<name>W7KUU5_9CREN</name>
<accession>W7KUU5</accession>
<gene>
    <name evidence="1" type="ORF">ASUL_09909</name>
</gene>
<proteinExistence type="predicted"/>
<protein>
    <recommendedName>
        <fullName evidence="3">Glycosyltransferase</fullName>
    </recommendedName>
</protein>
<evidence type="ECO:0000313" key="1">
    <source>
        <dbReference type="EMBL" id="EWG06377.1"/>
    </source>
</evidence>